<gene>
    <name evidence="1" type="ORF">BCV30_06775</name>
</gene>
<evidence type="ECO:0008006" key="3">
    <source>
        <dbReference type="Google" id="ProtNLM"/>
    </source>
</evidence>
<accession>A0A2N7BWI9</accession>
<sequence>MVYRYLQEKKLVRIGNIALKPKYNYFLCAPAGYFHREKIKRFEAWMQSQVQLFGNKGREELSIIETDYELKWSDNS</sequence>
<evidence type="ECO:0000313" key="2">
    <source>
        <dbReference type="Proteomes" id="UP000235778"/>
    </source>
</evidence>
<comment type="caution">
    <text evidence="1">The sequence shown here is derived from an EMBL/GenBank/DDBJ whole genome shotgun (WGS) entry which is preliminary data.</text>
</comment>
<dbReference type="AlphaFoldDB" id="A0A2N7BWI9"/>
<dbReference type="EMBL" id="MCSI01000115">
    <property type="protein sequence ID" value="PME65102.1"/>
    <property type="molecule type" value="Genomic_DNA"/>
</dbReference>
<name>A0A2N7BWI9_9VIBR</name>
<organism evidence="1 2">
    <name type="scientific">Vibrio lentus</name>
    <dbReference type="NCBI Taxonomy" id="136468"/>
    <lineage>
        <taxon>Bacteria</taxon>
        <taxon>Pseudomonadati</taxon>
        <taxon>Pseudomonadota</taxon>
        <taxon>Gammaproteobacteria</taxon>
        <taxon>Vibrionales</taxon>
        <taxon>Vibrionaceae</taxon>
        <taxon>Vibrio</taxon>
    </lineage>
</organism>
<reference evidence="2" key="1">
    <citation type="submission" date="2016-07" db="EMBL/GenBank/DDBJ databases">
        <title>Nontailed viruses are major unrecognized killers of bacteria in the ocean.</title>
        <authorList>
            <person name="Kauffman K."/>
            <person name="Hussain F."/>
            <person name="Yang J."/>
            <person name="Arevalo P."/>
            <person name="Brown J."/>
            <person name="Cutler M."/>
            <person name="Kelly L."/>
            <person name="Polz M.F."/>
        </authorList>
    </citation>
    <scope>NUCLEOTIDE SEQUENCE [LARGE SCALE GENOMIC DNA]</scope>
    <source>
        <strain evidence="2">10N.286.55.C1</strain>
    </source>
</reference>
<dbReference type="Proteomes" id="UP000235778">
    <property type="component" value="Unassembled WGS sequence"/>
</dbReference>
<evidence type="ECO:0000313" key="1">
    <source>
        <dbReference type="EMBL" id="PME65102.1"/>
    </source>
</evidence>
<proteinExistence type="predicted"/>
<protein>
    <recommendedName>
        <fullName evidence="3">Transcriptional regulator</fullName>
    </recommendedName>
</protein>